<evidence type="ECO:0000256" key="7">
    <source>
        <dbReference type="RuleBase" id="RU361277"/>
    </source>
</evidence>
<evidence type="ECO:0000256" key="1">
    <source>
        <dbReference type="ARBA" id="ARBA00001947"/>
    </source>
</evidence>
<dbReference type="Proteomes" id="UP000481852">
    <property type="component" value="Unassembled WGS sequence"/>
</dbReference>
<dbReference type="InterPro" id="IPR008927">
    <property type="entry name" value="6-PGluconate_DH-like_C_sf"/>
</dbReference>
<evidence type="ECO:0000313" key="9">
    <source>
        <dbReference type="EMBL" id="MSS14455.1"/>
    </source>
</evidence>
<dbReference type="InterPro" id="IPR013149">
    <property type="entry name" value="ADH-like_C"/>
</dbReference>
<dbReference type="InterPro" id="IPR036291">
    <property type="entry name" value="NAD(P)-bd_dom_sf"/>
</dbReference>
<dbReference type="InterPro" id="IPR013131">
    <property type="entry name" value="Mannitol_DH_N"/>
</dbReference>
<dbReference type="SUPFAM" id="SSF48179">
    <property type="entry name" value="6-phosphogluconate dehydrogenase C-terminal domain-like"/>
    <property type="match status" value="1"/>
</dbReference>
<comment type="catalytic activity">
    <reaction evidence="6">
        <text>D-mannitol 1-phosphate + NAD(+) = beta-D-fructose 6-phosphate + NADH + H(+)</text>
        <dbReference type="Rhea" id="RHEA:19661"/>
        <dbReference type="ChEBI" id="CHEBI:15378"/>
        <dbReference type="ChEBI" id="CHEBI:57540"/>
        <dbReference type="ChEBI" id="CHEBI:57634"/>
        <dbReference type="ChEBI" id="CHEBI:57945"/>
        <dbReference type="ChEBI" id="CHEBI:61381"/>
        <dbReference type="EC" id="1.1.1.17"/>
    </reaction>
</comment>
<comment type="cofactor">
    <cofactor evidence="1 7">
        <name>Zn(2+)</name>
        <dbReference type="ChEBI" id="CHEBI:29105"/>
    </cofactor>
</comment>
<dbReference type="Pfam" id="PF08125">
    <property type="entry name" value="Mannitol_dh_C"/>
    <property type="match status" value="1"/>
</dbReference>
<evidence type="ECO:0000313" key="10">
    <source>
        <dbReference type="Proteomes" id="UP000481852"/>
    </source>
</evidence>
<keyword evidence="4 7" id="KW-0862">Zinc</keyword>
<dbReference type="GO" id="GO:0008926">
    <property type="term" value="F:mannitol-1-phosphate 5-dehydrogenase activity"/>
    <property type="evidence" value="ECO:0007669"/>
    <property type="project" value="UniProtKB-EC"/>
</dbReference>
<keyword evidence="10" id="KW-1185">Reference proteome</keyword>
<dbReference type="SUPFAM" id="SSF50129">
    <property type="entry name" value="GroES-like"/>
    <property type="match status" value="1"/>
</dbReference>
<dbReference type="InterPro" id="IPR020843">
    <property type="entry name" value="ER"/>
</dbReference>
<feature type="domain" description="Enoyl reductase (ER)" evidence="8">
    <location>
        <begin position="553"/>
        <end position="879"/>
    </location>
</feature>
<dbReference type="EMBL" id="VULZ01000004">
    <property type="protein sequence ID" value="MSS14455.1"/>
    <property type="molecule type" value="Genomic_DNA"/>
</dbReference>
<dbReference type="PROSITE" id="PS00059">
    <property type="entry name" value="ADH_ZINC"/>
    <property type="match status" value="1"/>
</dbReference>
<dbReference type="InterPro" id="IPR013328">
    <property type="entry name" value="6PGD_dom2"/>
</dbReference>
<dbReference type="AlphaFoldDB" id="A0A6L5X4B5"/>
<comment type="caution">
    <text evidence="9">The sequence shown here is derived from an EMBL/GenBank/DDBJ whole genome shotgun (WGS) entry which is preliminary data.</text>
</comment>
<dbReference type="Pfam" id="PF08240">
    <property type="entry name" value="ADH_N"/>
    <property type="match status" value="1"/>
</dbReference>
<dbReference type="Pfam" id="PF00107">
    <property type="entry name" value="ADH_zinc_N"/>
    <property type="match status" value="1"/>
</dbReference>
<keyword evidence="5" id="KW-0560">Oxidoreductase</keyword>
<dbReference type="InterPro" id="IPR002328">
    <property type="entry name" value="ADH_Zn_CS"/>
</dbReference>
<dbReference type="SMART" id="SM00829">
    <property type="entry name" value="PKS_ER"/>
    <property type="match status" value="1"/>
</dbReference>
<organism evidence="9 10">
    <name type="scientific">Porcincola intestinalis</name>
    <dbReference type="NCBI Taxonomy" id="2606632"/>
    <lineage>
        <taxon>Bacteria</taxon>
        <taxon>Bacillati</taxon>
        <taxon>Bacillota</taxon>
        <taxon>Clostridia</taxon>
        <taxon>Lachnospirales</taxon>
        <taxon>Lachnospiraceae</taxon>
        <taxon>Porcincola</taxon>
    </lineage>
</organism>
<keyword evidence="3 7" id="KW-0479">Metal-binding</keyword>
<proteinExistence type="inferred from homology"/>
<evidence type="ECO:0000259" key="8">
    <source>
        <dbReference type="SMART" id="SM00829"/>
    </source>
</evidence>
<protein>
    <submittedName>
        <fullName evidence="9">Alcohol dehydrogenase catalytic domain-containing protein</fullName>
    </submittedName>
</protein>
<dbReference type="SUPFAM" id="SSF51735">
    <property type="entry name" value="NAD(P)-binding Rossmann-fold domains"/>
    <property type="match status" value="2"/>
</dbReference>
<evidence type="ECO:0000256" key="5">
    <source>
        <dbReference type="ARBA" id="ARBA00023002"/>
    </source>
</evidence>
<sequence length="897" mass="99566">MKLTMNGLKDKAVWEKAGIDVPDYDIQGLYNKTKADPRWVHFGIGNIFRIFIGSIADKLIRDKKLDTGITCVESFDYEIVDKIYKPYDNLELGVILNGDGSCEKRVLAPFGEVLKADYTDGREWNRLKEVFRARTLQMVSFTITEKGYALTGLDGTYTRGVLSDINNGPERCRGAMAVVTSMLYGRYQSNAAPIALVSMDNCSHNGERLMKAVFTICDEWLKKGYVDEGFLNYIHDSDKVAFPWTMIDKITPRPEDRIAAILTENGVEGMSSIITSKKTFIAPFGNAEKEQYLVIEDTFPNGRPQLESGGVYMTDRGTVNKAERMKVNTCLNPIHTGLCTYDCMLGYELFADGMKDPLIAELARQIGYVEGLPVVEDPGILSPKTFLDEVIHERVSNPYLGDTSQRIAVDISQMVGIRFGETIKSYVKRDGTARKLTAIPLAIAGWIRYLLEVDDKGQHFDLAPDPMIPELQKTLAGLKFGDPSSVGNRLRPLLSNENIFGSNLYDDGLGEKIEKMVSEEIEGPGAVRRTLTKYLFENTVPETMTQQVMVKPGEIVFREISVPVPEPHQVLVKIKRIGICGSDIHVYHGTHPYTGYPVTQGHEVSGQIVQRGSDSKKFEVGQRVVIEPQVFCGHCYPCMHGKYNLCEGLKVMGFQTTGTASEYFAVDESKCTSIPANMTYDEGAMIEPLAVAIHAAKRISVVEKKVVVLGCGPIGILLCQSLKALGASEVLATDISDYRLRIAKDVGADYIVNTKVQDFGEALIKCFGADKADIAYDCAGNDDSINSAIRNARKGSTIILVAVFGKLANVDLAKLNDSELDLNTTMMYRHEDYEDAIRLVSNGKIRLKPLMSVHFPFRDYLKAYQYIDANRETTMKVLIDVDPDSSLKKTDDNSGQA</sequence>
<comment type="similarity">
    <text evidence="2 7">Belongs to the zinc-containing alcohol dehydrogenase family.</text>
</comment>
<dbReference type="InterPro" id="IPR011032">
    <property type="entry name" value="GroES-like_sf"/>
</dbReference>
<evidence type="ECO:0000256" key="6">
    <source>
        <dbReference type="ARBA" id="ARBA00048615"/>
    </source>
</evidence>
<dbReference type="Gene3D" id="3.40.50.720">
    <property type="entry name" value="NAD(P)-binding Rossmann-like Domain"/>
    <property type="match status" value="2"/>
</dbReference>
<dbReference type="GO" id="GO:0008270">
    <property type="term" value="F:zinc ion binding"/>
    <property type="evidence" value="ECO:0007669"/>
    <property type="project" value="InterPro"/>
</dbReference>
<dbReference type="Gene3D" id="1.10.1040.10">
    <property type="entry name" value="N-(1-d-carboxylethyl)-l-norvaline Dehydrogenase, domain 2"/>
    <property type="match status" value="1"/>
</dbReference>
<dbReference type="PANTHER" id="PTHR43161">
    <property type="entry name" value="SORBITOL DEHYDROGENASE"/>
    <property type="match status" value="1"/>
</dbReference>
<dbReference type="Gene3D" id="3.90.180.10">
    <property type="entry name" value="Medium-chain alcohol dehydrogenases, catalytic domain"/>
    <property type="match status" value="1"/>
</dbReference>
<gene>
    <name evidence="9" type="ORF">FYJ35_05265</name>
</gene>
<name>A0A6L5X4B5_9FIRM</name>
<accession>A0A6L5X4B5</accession>
<evidence type="ECO:0000256" key="2">
    <source>
        <dbReference type="ARBA" id="ARBA00008072"/>
    </source>
</evidence>
<evidence type="ECO:0000256" key="3">
    <source>
        <dbReference type="ARBA" id="ARBA00022723"/>
    </source>
</evidence>
<dbReference type="InterPro" id="IPR013154">
    <property type="entry name" value="ADH-like_N"/>
</dbReference>
<evidence type="ECO:0000256" key="4">
    <source>
        <dbReference type="ARBA" id="ARBA00022833"/>
    </source>
</evidence>
<dbReference type="InterPro" id="IPR013118">
    <property type="entry name" value="Mannitol_DH_C"/>
</dbReference>
<dbReference type="Pfam" id="PF01232">
    <property type="entry name" value="Mannitol_dh"/>
    <property type="match status" value="1"/>
</dbReference>
<reference evidence="9 10" key="1">
    <citation type="submission" date="2019-08" db="EMBL/GenBank/DDBJ databases">
        <title>In-depth cultivation of the pig gut microbiome towards novel bacterial diversity and tailored functional studies.</title>
        <authorList>
            <person name="Wylensek D."/>
            <person name="Hitch T.C.A."/>
            <person name="Clavel T."/>
        </authorList>
    </citation>
    <scope>NUCLEOTIDE SEQUENCE [LARGE SCALE GENOMIC DNA]</scope>
    <source>
        <strain evidence="9 10">Oil+RF-744-WCA-WT-11</strain>
    </source>
</reference>